<protein>
    <submittedName>
        <fullName evidence="2">Heptaprenyl diphosphate synthase</fullName>
    </submittedName>
</protein>
<feature type="transmembrane region" description="Helical" evidence="1">
    <location>
        <begin position="129"/>
        <end position="150"/>
    </location>
</feature>
<dbReference type="AlphaFoldDB" id="A0A1H9UDA4"/>
<dbReference type="Pfam" id="PF07456">
    <property type="entry name" value="Hpre_diP_synt_I"/>
    <property type="match status" value="1"/>
</dbReference>
<dbReference type="EMBL" id="FOGJ01000018">
    <property type="protein sequence ID" value="SES07435.1"/>
    <property type="molecule type" value="Genomic_DNA"/>
</dbReference>
<evidence type="ECO:0000313" key="3">
    <source>
        <dbReference type="Proteomes" id="UP000182584"/>
    </source>
</evidence>
<dbReference type="Gene3D" id="1.10.1760.20">
    <property type="match status" value="1"/>
</dbReference>
<feature type="transmembrane region" description="Helical" evidence="1">
    <location>
        <begin position="33"/>
        <end position="51"/>
    </location>
</feature>
<dbReference type="RefSeq" id="WP_074757015.1">
    <property type="nucleotide sequence ID" value="NZ_FOGJ01000018.1"/>
</dbReference>
<name>A0A1H9UDA4_BUTFI</name>
<dbReference type="InterPro" id="IPR010898">
    <property type="entry name" value="Hpre_diP_synth_I"/>
</dbReference>
<dbReference type="Proteomes" id="UP000182584">
    <property type="component" value="Unassembled WGS sequence"/>
</dbReference>
<evidence type="ECO:0000256" key="1">
    <source>
        <dbReference type="SAM" id="Phobius"/>
    </source>
</evidence>
<gene>
    <name evidence="2" type="ORF">SAMN04487884_11837</name>
</gene>
<organism evidence="2 3">
    <name type="scientific">Butyrivibrio fibrisolvens</name>
    <dbReference type="NCBI Taxonomy" id="831"/>
    <lineage>
        <taxon>Bacteria</taxon>
        <taxon>Bacillati</taxon>
        <taxon>Bacillota</taxon>
        <taxon>Clostridia</taxon>
        <taxon>Lachnospirales</taxon>
        <taxon>Lachnospiraceae</taxon>
        <taxon>Butyrivibrio</taxon>
    </lineage>
</organism>
<dbReference type="eggNOG" id="COG4769">
    <property type="taxonomic scope" value="Bacteria"/>
</dbReference>
<evidence type="ECO:0000313" key="2">
    <source>
        <dbReference type="EMBL" id="SES07435.1"/>
    </source>
</evidence>
<keyword evidence="1" id="KW-0812">Transmembrane</keyword>
<dbReference type="PIRSF" id="PIRSF027391">
    <property type="entry name" value="Hpre_diP_synt_I"/>
    <property type="match status" value="1"/>
</dbReference>
<accession>A0A1H9UDA4</accession>
<keyword evidence="1" id="KW-1133">Transmembrane helix</keyword>
<proteinExistence type="predicted"/>
<feature type="transmembrane region" description="Helical" evidence="1">
    <location>
        <begin position="63"/>
        <end position="90"/>
    </location>
</feature>
<sequence>MRTRAANLGLLLGVALILSYVESLIPFAFGIPGMKLGLPNAAILIVLYLYGWQQALIINVLRIVVSGFLFGSMFGILFSLAGAIISFFVMCIFKKADFFSVKGVSICGGVSHNIGQMLVAVYVVKTSGILYYLPVLMIGGLITGILIGIISENIIPRIRREVILR</sequence>
<dbReference type="InterPro" id="IPR014535">
    <property type="entry name" value="Hpre_diP_synt_I"/>
</dbReference>
<keyword evidence="1" id="KW-0472">Membrane</keyword>
<dbReference type="OrthoDB" id="9799095at2"/>
<reference evidence="2 3" key="1">
    <citation type="submission" date="2016-10" db="EMBL/GenBank/DDBJ databases">
        <authorList>
            <person name="de Groot N.N."/>
        </authorList>
    </citation>
    <scope>NUCLEOTIDE SEQUENCE [LARGE SCALE GENOMIC DNA]</scope>
    <source>
        <strain evidence="2 3">AR40</strain>
    </source>
</reference>